<reference evidence="2 3" key="1">
    <citation type="journal article" date="2003" name="Proc. Natl. Acad. Sci. U.S.A.">
        <title>Complete genome sequence of the marine planctomycete Pirellula sp. strain 1.</title>
        <authorList>
            <person name="Gloeckner F.O."/>
            <person name="Kube M."/>
            <person name="Bauer M."/>
            <person name="Teeling H."/>
            <person name="Lombardot T."/>
            <person name="Ludwig W."/>
            <person name="Gade D."/>
            <person name="Beck A."/>
            <person name="Borzym K."/>
            <person name="Heitmann K."/>
            <person name="Rabus R."/>
            <person name="Schlesner H."/>
            <person name="Amann R."/>
            <person name="Reinhardt R."/>
        </authorList>
    </citation>
    <scope>NUCLEOTIDE SEQUENCE [LARGE SCALE GENOMIC DNA]</scope>
    <source>
        <strain evidence="3">DSM 10527 / NCIMB 13988 / SH1</strain>
    </source>
</reference>
<dbReference type="InParanoid" id="Q7URT3"/>
<dbReference type="EMBL" id="BX294142">
    <property type="protein sequence ID" value="CAD74255.1"/>
    <property type="molecule type" value="Genomic_DNA"/>
</dbReference>
<name>Q7URT3_RHOBA</name>
<accession>Q7URT3</accession>
<dbReference type="KEGG" id="rba:RB5464"/>
<dbReference type="HOGENOM" id="CLU_2221124_0_0_0"/>
<proteinExistence type="predicted"/>
<gene>
    <name evidence="2" type="ordered locus">RB5464</name>
</gene>
<sequence>MPLHHSRFSAKHLRAERLDSTFAKTSPLSGSQNIHSARTPEFGQQIAKPPHVPHNHKKRANRTIDGARRFELIHLPANRTCHKPLCSKVHVPQQANQHNQSQLSPN</sequence>
<evidence type="ECO:0000256" key="1">
    <source>
        <dbReference type="SAM" id="MobiDB-lite"/>
    </source>
</evidence>
<feature type="compositionally biased region" description="Polar residues" evidence="1">
    <location>
        <begin position="22"/>
        <end position="36"/>
    </location>
</feature>
<evidence type="ECO:0000313" key="3">
    <source>
        <dbReference type="Proteomes" id="UP000001025"/>
    </source>
</evidence>
<evidence type="ECO:0000313" key="2">
    <source>
        <dbReference type="EMBL" id="CAD74255.1"/>
    </source>
</evidence>
<feature type="compositionally biased region" description="Basic residues" evidence="1">
    <location>
        <begin position="1"/>
        <end position="12"/>
    </location>
</feature>
<dbReference type="STRING" id="243090.RB5464"/>
<keyword evidence="3" id="KW-1185">Reference proteome</keyword>
<protein>
    <submittedName>
        <fullName evidence="2">Uncharacterized protein</fullName>
    </submittedName>
</protein>
<organism evidence="2 3">
    <name type="scientific">Rhodopirellula baltica (strain DSM 10527 / NCIMB 13988 / SH1)</name>
    <dbReference type="NCBI Taxonomy" id="243090"/>
    <lineage>
        <taxon>Bacteria</taxon>
        <taxon>Pseudomonadati</taxon>
        <taxon>Planctomycetota</taxon>
        <taxon>Planctomycetia</taxon>
        <taxon>Pirellulales</taxon>
        <taxon>Pirellulaceae</taxon>
        <taxon>Rhodopirellula</taxon>
    </lineage>
</organism>
<dbReference type="AlphaFoldDB" id="Q7URT3"/>
<dbReference type="EnsemblBacteria" id="CAD74255">
    <property type="protein sequence ID" value="CAD74255"/>
    <property type="gene ID" value="RB5464"/>
</dbReference>
<feature type="region of interest" description="Disordered" evidence="1">
    <location>
        <begin position="1"/>
        <end position="64"/>
    </location>
</feature>
<dbReference type="Proteomes" id="UP000001025">
    <property type="component" value="Chromosome"/>
</dbReference>
<feature type="compositionally biased region" description="Basic residues" evidence="1">
    <location>
        <begin position="51"/>
        <end position="61"/>
    </location>
</feature>